<keyword evidence="1" id="KW-0805">Transcription regulation</keyword>
<dbReference type="GO" id="GO:0045892">
    <property type="term" value="P:negative regulation of DNA-templated transcription"/>
    <property type="evidence" value="ECO:0007669"/>
    <property type="project" value="TreeGrafter"/>
</dbReference>
<gene>
    <name evidence="6" type="ORF">SAMN02927900_06441</name>
</gene>
<accession>A0A1G4U9Y0</accession>
<dbReference type="SMART" id="SM00346">
    <property type="entry name" value="HTH_ICLR"/>
    <property type="match status" value="1"/>
</dbReference>
<evidence type="ECO:0000256" key="1">
    <source>
        <dbReference type="ARBA" id="ARBA00023015"/>
    </source>
</evidence>
<reference evidence="6 7" key="1">
    <citation type="submission" date="2016-10" db="EMBL/GenBank/DDBJ databases">
        <authorList>
            <person name="de Groot N.N."/>
        </authorList>
    </citation>
    <scope>NUCLEOTIDE SEQUENCE [LARGE SCALE GENOMIC DNA]</scope>
    <source>
        <strain evidence="6 7">CGMCC 1.3401</strain>
    </source>
</reference>
<dbReference type="Pfam" id="PF01614">
    <property type="entry name" value="IclR_C"/>
    <property type="match status" value="1"/>
</dbReference>
<dbReference type="GO" id="GO:0003700">
    <property type="term" value="F:DNA-binding transcription factor activity"/>
    <property type="evidence" value="ECO:0007669"/>
    <property type="project" value="TreeGrafter"/>
</dbReference>
<keyword evidence="3" id="KW-0804">Transcription</keyword>
<dbReference type="Gene3D" id="1.10.10.10">
    <property type="entry name" value="Winged helix-like DNA-binding domain superfamily/Winged helix DNA-binding domain"/>
    <property type="match status" value="1"/>
</dbReference>
<dbReference type="AlphaFoldDB" id="A0A1G4U9Y0"/>
<dbReference type="RefSeq" id="WP_092588749.1">
    <property type="nucleotide sequence ID" value="NZ_FMTM01000022.1"/>
</dbReference>
<dbReference type="EMBL" id="FMTM01000022">
    <property type="protein sequence ID" value="SCW90452.1"/>
    <property type="molecule type" value="Genomic_DNA"/>
</dbReference>
<dbReference type="InterPro" id="IPR014757">
    <property type="entry name" value="Tscrpt_reg_IclR_C"/>
</dbReference>
<dbReference type="SUPFAM" id="SSF46785">
    <property type="entry name" value="Winged helix' DNA-binding domain"/>
    <property type="match status" value="1"/>
</dbReference>
<evidence type="ECO:0000313" key="7">
    <source>
        <dbReference type="Proteomes" id="UP000199542"/>
    </source>
</evidence>
<dbReference type="InterPro" id="IPR036388">
    <property type="entry name" value="WH-like_DNA-bd_sf"/>
</dbReference>
<dbReference type="PROSITE" id="PS51078">
    <property type="entry name" value="ICLR_ED"/>
    <property type="match status" value="1"/>
</dbReference>
<dbReference type="PANTHER" id="PTHR30136:SF39">
    <property type="entry name" value="TRANSCRIPTIONAL REGULATORY PROTEIN"/>
    <property type="match status" value="1"/>
</dbReference>
<dbReference type="GO" id="GO:0003677">
    <property type="term" value="F:DNA binding"/>
    <property type="evidence" value="ECO:0007669"/>
    <property type="project" value="UniProtKB-KW"/>
</dbReference>
<dbReference type="Gene3D" id="3.30.450.40">
    <property type="match status" value="2"/>
</dbReference>
<sequence>MPAQKEQRVEAVERALTILDAFGDNDPRMTLNELSQKTGFYPSTILRLAGSLERFGYVHREADGRFRLGSSLYRLGNQYQRTFNLADYVRPALRELVEITQETAAFYIKDGDRRVCLFRHHADRIFRHYLEEGASLTLDKGATARILMAFSGAPGLFYDDIREKGYYISLGERDPETGAIGVPVFGMGNALVGSLGLTVQMQRFTPEAQSAHLEVLKRVAKELSKKLGAQRSG</sequence>
<dbReference type="InterPro" id="IPR029016">
    <property type="entry name" value="GAF-like_dom_sf"/>
</dbReference>
<evidence type="ECO:0000256" key="2">
    <source>
        <dbReference type="ARBA" id="ARBA00023125"/>
    </source>
</evidence>
<organism evidence="6 7">
    <name type="scientific">Rhizobium mongolense subsp. loessense</name>
    <dbReference type="NCBI Taxonomy" id="158890"/>
    <lineage>
        <taxon>Bacteria</taxon>
        <taxon>Pseudomonadati</taxon>
        <taxon>Pseudomonadota</taxon>
        <taxon>Alphaproteobacteria</taxon>
        <taxon>Hyphomicrobiales</taxon>
        <taxon>Rhizobiaceae</taxon>
        <taxon>Rhizobium/Agrobacterium group</taxon>
        <taxon>Rhizobium</taxon>
    </lineage>
</organism>
<keyword evidence="2" id="KW-0238">DNA-binding</keyword>
<dbReference type="InterPro" id="IPR050707">
    <property type="entry name" value="HTH_MetabolicPath_Reg"/>
</dbReference>
<evidence type="ECO:0000259" key="5">
    <source>
        <dbReference type="PROSITE" id="PS51078"/>
    </source>
</evidence>
<dbReference type="Pfam" id="PF09339">
    <property type="entry name" value="HTH_IclR"/>
    <property type="match status" value="1"/>
</dbReference>
<evidence type="ECO:0000256" key="3">
    <source>
        <dbReference type="ARBA" id="ARBA00023163"/>
    </source>
</evidence>
<dbReference type="SUPFAM" id="SSF55781">
    <property type="entry name" value="GAF domain-like"/>
    <property type="match status" value="1"/>
</dbReference>
<dbReference type="InterPro" id="IPR005471">
    <property type="entry name" value="Tscrpt_reg_IclR_N"/>
</dbReference>
<feature type="domain" description="HTH iclR-type" evidence="4">
    <location>
        <begin position="9"/>
        <end position="70"/>
    </location>
</feature>
<dbReference type="InterPro" id="IPR036390">
    <property type="entry name" value="WH_DNA-bd_sf"/>
</dbReference>
<proteinExistence type="predicted"/>
<feature type="domain" description="IclR-ED" evidence="5">
    <location>
        <begin position="71"/>
        <end position="229"/>
    </location>
</feature>
<dbReference type="PANTHER" id="PTHR30136">
    <property type="entry name" value="HELIX-TURN-HELIX TRANSCRIPTIONAL REGULATOR, ICLR FAMILY"/>
    <property type="match status" value="1"/>
</dbReference>
<evidence type="ECO:0000259" key="4">
    <source>
        <dbReference type="PROSITE" id="PS51077"/>
    </source>
</evidence>
<protein>
    <submittedName>
        <fullName evidence="6">Transcriptional regulator, IclR family</fullName>
    </submittedName>
</protein>
<dbReference type="PROSITE" id="PS51077">
    <property type="entry name" value="HTH_ICLR"/>
    <property type="match status" value="1"/>
</dbReference>
<evidence type="ECO:0000313" key="6">
    <source>
        <dbReference type="EMBL" id="SCW90452.1"/>
    </source>
</evidence>
<name>A0A1G4U9Y0_9HYPH</name>
<dbReference type="Proteomes" id="UP000199542">
    <property type="component" value="Unassembled WGS sequence"/>
</dbReference>